<dbReference type="GO" id="GO:0016279">
    <property type="term" value="F:protein-lysine N-methyltransferase activity"/>
    <property type="evidence" value="ECO:0007669"/>
    <property type="project" value="InterPro"/>
</dbReference>
<protein>
    <recommendedName>
        <fullName evidence="7">Class I SAM-dependent methyltransferase</fullName>
    </recommendedName>
</protein>
<dbReference type="RefSeq" id="WP_235916814.1">
    <property type="nucleotide sequence ID" value="NZ_BJZP01000031.1"/>
</dbReference>
<dbReference type="InterPro" id="IPR029063">
    <property type="entry name" value="SAM-dependent_MTases_sf"/>
</dbReference>
<comment type="caution">
    <text evidence="5">The sequence shown here is derived from an EMBL/GenBank/DDBJ whole genome shotgun (WGS) entry which is preliminary data.</text>
</comment>
<evidence type="ECO:0008006" key="7">
    <source>
        <dbReference type="Google" id="ProtNLM"/>
    </source>
</evidence>
<evidence type="ECO:0000256" key="1">
    <source>
        <dbReference type="ARBA" id="ARBA00022603"/>
    </source>
</evidence>
<keyword evidence="3" id="KW-0949">S-adenosyl-L-methionine</keyword>
<proteinExistence type="predicted"/>
<feature type="transmembrane region" description="Helical" evidence="4">
    <location>
        <begin position="121"/>
        <end position="140"/>
    </location>
</feature>
<reference evidence="5 6" key="1">
    <citation type="submission" date="2019-07" db="EMBL/GenBank/DDBJ databases">
        <title>Whole genome shotgun sequence of Rhizobium naphthalenivorans NBRC 107585.</title>
        <authorList>
            <person name="Hosoyama A."/>
            <person name="Uohara A."/>
            <person name="Ohji S."/>
            <person name="Ichikawa N."/>
        </authorList>
    </citation>
    <scope>NUCLEOTIDE SEQUENCE [LARGE SCALE GENOMIC DNA]</scope>
    <source>
        <strain evidence="5 6">NBRC 107585</strain>
    </source>
</reference>
<dbReference type="PANTHER" id="PTHR13610">
    <property type="entry name" value="METHYLTRANSFERASE DOMAIN-CONTAINING PROTEIN"/>
    <property type="match status" value="1"/>
</dbReference>
<name>A0A512HNX2_9HYPH</name>
<dbReference type="GO" id="GO:0032259">
    <property type="term" value="P:methylation"/>
    <property type="evidence" value="ECO:0007669"/>
    <property type="project" value="UniProtKB-KW"/>
</dbReference>
<evidence type="ECO:0000256" key="2">
    <source>
        <dbReference type="ARBA" id="ARBA00022679"/>
    </source>
</evidence>
<evidence type="ECO:0000313" key="6">
    <source>
        <dbReference type="Proteomes" id="UP000321717"/>
    </source>
</evidence>
<dbReference type="PANTHER" id="PTHR13610:SF9">
    <property type="entry name" value="FI06469P"/>
    <property type="match status" value="1"/>
</dbReference>
<keyword evidence="4" id="KW-1133">Transmembrane helix</keyword>
<keyword evidence="1" id="KW-0489">Methyltransferase</keyword>
<organism evidence="5 6">
    <name type="scientific">Ciceribacter naphthalenivorans</name>
    <dbReference type="NCBI Taxonomy" id="1118451"/>
    <lineage>
        <taxon>Bacteria</taxon>
        <taxon>Pseudomonadati</taxon>
        <taxon>Pseudomonadota</taxon>
        <taxon>Alphaproteobacteria</taxon>
        <taxon>Hyphomicrobiales</taxon>
        <taxon>Rhizobiaceae</taxon>
        <taxon>Ciceribacter</taxon>
    </lineage>
</organism>
<dbReference type="InterPro" id="IPR026170">
    <property type="entry name" value="FAM173A/B"/>
</dbReference>
<dbReference type="EMBL" id="BJZP01000031">
    <property type="protein sequence ID" value="GEO87153.1"/>
    <property type="molecule type" value="Genomic_DNA"/>
</dbReference>
<sequence length="296" mass="32131">MRVRVPVFLRITAAAATVGALEAEAAGKAMEPDRQMNAIRRYPIIGAVIIQMIAALVVIALKTVLAGMIDARTFFWGALAVQGLVAAALTRALGLPVWWAWIGLLFPVAVYLALAAGSLPAWPFGVAFVVAYLFFSNTAGERVPLYLTNRTTAKALLTLMRERGATRFIDLGSGLGGVVRALDGDGRVALGVETAPMAWLVSVLLSRIKRRGTILRQDIWSADISHQDVVYAFLSPEPMPELYEKARREMKPGGLFVSNSFAVPGVTADEVWELDDSRKTKLFIYKVNGSQSRPAD</sequence>
<dbReference type="SUPFAM" id="SSF53335">
    <property type="entry name" value="S-adenosyl-L-methionine-dependent methyltransferases"/>
    <property type="match status" value="1"/>
</dbReference>
<dbReference type="Proteomes" id="UP000321717">
    <property type="component" value="Unassembled WGS sequence"/>
</dbReference>
<keyword evidence="2" id="KW-0808">Transferase</keyword>
<evidence type="ECO:0000256" key="3">
    <source>
        <dbReference type="ARBA" id="ARBA00022691"/>
    </source>
</evidence>
<dbReference type="Gene3D" id="3.40.50.150">
    <property type="entry name" value="Vaccinia Virus protein VP39"/>
    <property type="match status" value="1"/>
</dbReference>
<gene>
    <name evidence="5" type="ORF">RNA01_40850</name>
</gene>
<feature type="transmembrane region" description="Helical" evidence="4">
    <location>
        <begin position="73"/>
        <end position="92"/>
    </location>
</feature>
<feature type="transmembrane region" description="Helical" evidence="4">
    <location>
        <begin position="41"/>
        <end position="61"/>
    </location>
</feature>
<keyword evidence="4" id="KW-0472">Membrane</keyword>
<accession>A0A512HNX2</accession>
<evidence type="ECO:0000256" key="4">
    <source>
        <dbReference type="SAM" id="Phobius"/>
    </source>
</evidence>
<evidence type="ECO:0000313" key="5">
    <source>
        <dbReference type="EMBL" id="GEO87153.1"/>
    </source>
</evidence>
<keyword evidence="4" id="KW-0812">Transmembrane</keyword>
<dbReference type="AlphaFoldDB" id="A0A512HNX2"/>
<keyword evidence="6" id="KW-1185">Reference proteome</keyword>
<feature type="transmembrane region" description="Helical" evidence="4">
    <location>
        <begin position="98"/>
        <end position="114"/>
    </location>
</feature>